<name>A0A1E4RMM4_9ASCO</name>
<dbReference type="AlphaFoldDB" id="A0A1E4RMM4"/>
<dbReference type="PANTHER" id="PTHR43968">
    <property type="match status" value="1"/>
</dbReference>
<proteinExistence type="predicted"/>
<dbReference type="InterPro" id="IPR004045">
    <property type="entry name" value="Glutathione_S-Trfase_N"/>
</dbReference>
<reference evidence="4" key="1">
    <citation type="submission" date="2016-05" db="EMBL/GenBank/DDBJ databases">
        <title>Comparative genomics of biotechnologically important yeasts.</title>
        <authorList>
            <consortium name="DOE Joint Genome Institute"/>
            <person name="Riley R."/>
            <person name="Haridas S."/>
            <person name="Wolfe K.H."/>
            <person name="Lopes M.R."/>
            <person name="Hittinger C.T."/>
            <person name="Goker M."/>
            <person name="Salamov A."/>
            <person name="Wisecaver J."/>
            <person name="Long T.M."/>
            <person name="Aerts A.L."/>
            <person name="Barry K."/>
            <person name="Choi C."/>
            <person name="Clum A."/>
            <person name="Coughlan A.Y."/>
            <person name="Deshpande S."/>
            <person name="Douglass A.P."/>
            <person name="Hanson S.J."/>
            <person name="Klenk H.-P."/>
            <person name="Labutti K."/>
            <person name="Lapidus A."/>
            <person name="Lindquist E."/>
            <person name="Lipzen A."/>
            <person name="Meier-Kolthoff J.P."/>
            <person name="Ohm R.A."/>
            <person name="Otillar R.P."/>
            <person name="Pangilinan J."/>
            <person name="Peng Y."/>
            <person name="Rokas A."/>
            <person name="Rosa C.A."/>
            <person name="Scheuner C."/>
            <person name="Sibirny A.A."/>
            <person name="Slot J.C."/>
            <person name="Stielow J.B."/>
            <person name="Sun H."/>
            <person name="Kurtzman C.P."/>
            <person name="Blackwell M."/>
            <person name="Grigoriev I.V."/>
            <person name="Jeffries T.W."/>
        </authorList>
    </citation>
    <scope>NUCLEOTIDE SEQUENCE [LARGE SCALE GENOMIC DNA]</scope>
    <source>
        <strain evidence="4">NRRL Y-1933</strain>
    </source>
</reference>
<organism evidence="3 4">
    <name type="scientific">Hyphopichia burtonii NRRL Y-1933</name>
    <dbReference type="NCBI Taxonomy" id="984485"/>
    <lineage>
        <taxon>Eukaryota</taxon>
        <taxon>Fungi</taxon>
        <taxon>Dikarya</taxon>
        <taxon>Ascomycota</taxon>
        <taxon>Saccharomycotina</taxon>
        <taxon>Pichiomycetes</taxon>
        <taxon>Debaryomycetaceae</taxon>
        <taxon>Hyphopichia</taxon>
    </lineage>
</organism>
<evidence type="ECO:0000313" key="3">
    <source>
        <dbReference type="EMBL" id="ODV68441.1"/>
    </source>
</evidence>
<dbReference type="STRING" id="984485.A0A1E4RMM4"/>
<dbReference type="Proteomes" id="UP000095085">
    <property type="component" value="Unassembled WGS sequence"/>
</dbReference>
<sequence length="164" mass="19050">MSISKVSREKRANFNDKVKMYDFAAGPYPCRVHIALCEKKLHEQVEYQTVDIFKGEHKQEWFKKINYSCTFPVIEFDNGTYLMETTSIIDYIDKQGHNPGSLSGYDPLEQATIWMMARRVELQFSEPLSYYLHHATPGLGPDTEESQNKEWGVYQREKGLKGAK</sequence>
<dbReference type="Pfam" id="PF13409">
    <property type="entry name" value="GST_N_2"/>
    <property type="match status" value="1"/>
</dbReference>
<dbReference type="PROSITE" id="PS50404">
    <property type="entry name" value="GST_NTER"/>
    <property type="match status" value="1"/>
</dbReference>
<accession>A0A1E4RMM4</accession>
<dbReference type="Gene3D" id="1.20.1050.10">
    <property type="match status" value="1"/>
</dbReference>
<evidence type="ECO:0000256" key="1">
    <source>
        <dbReference type="SAM" id="MobiDB-lite"/>
    </source>
</evidence>
<dbReference type="InterPro" id="IPR050983">
    <property type="entry name" value="GST_Omega/HSP26"/>
</dbReference>
<dbReference type="EMBL" id="KV454539">
    <property type="protein sequence ID" value="ODV68441.1"/>
    <property type="molecule type" value="Genomic_DNA"/>
</dbReference>
<evidence type="ECO:0000313" key="4">
    <source>
        <dbReference type="Proteomes" id="UP000095085"/>
    </source>
</evidence>
<dbReference type="SUPFAM" id="SSF52833">
    <property type="entry name" value="Thioredoxin-like"/>
    <property type="match status" value="1"/>
</dbReference>
<feature type="domain" description="GST N-terminal" evidence="2">
    <location>
        <begin position="16"/>
        <end position="100"/>
    </location>
</feature>
<dbReference type="RefSeq" id="XP_020077508.1">
    <property type="nucleotide sequence ID" value="XM_020223436.1"/>
</dbReference>
<dbReference type="GO" id="GO:0005737">
    <property type="term" value="C:cytoplasm"/>
    <property type="evidence" value="ECO:0007669"/>
    <property type="project" value="TreeGrafter"/>
</dbReference>
<gene>
    <name evidence="3" type="ORF">HYPBUDRAFT_4548</name>
</gene>
<dbReference type="PANTHER" id="PTHR43968:SF6">
    <property type="entry name" value="GLUTATHIONE S-TRANSFERASE OMEGA"/>
    <property type="match status" value="1"/>
</dbReference>
<keyword evidence="4" id="KW-1185">Reference proteome</keyword>
<feature type="compositionally biased region" description="Basic and acidic residues" evidence="1">
    <location>
        <begin position="155"/>
        <end position="164"/>
    </location>
</feature>
<dbReference type="InterPro" id="IPR036249">
    <property type="entry name" value="Thioredoxin-like_sf"/>
</dbReference>
<dbReference type="Gene3D" id="3.40.30.10">
    <property type="entry name" value="Glutaredoxin"/>
    <property type="match status" value="1"/>
</dbReference>
<protein>
    <recommendedName>
        <fullName evidence="2">GST N-terminal domain-containing protein</fullName>
    </recommendedName>
</protein>
<dbReference type="OrthoDB" id="2309723at2759"/>
<evidence type="ECO:0000259" key="2">
    <source>
        <dbReference type="PROSITE" id="PS50404"/>
    </source>
</evidence>
<dbReference type="GeneID" id="30997985"/>
<feature type="region of interest" description="Disordered" evidence="1">
    <location>
        <begin position="139"/>
        <end position="164"/>
    </location>
</feature>